<name>A0AAD8UXT1_9PEZI</name>
<keyword evidence="3" id="KW-1185">Reference proteome</keyword>
<dbReference type="RefSeq" id="XP_060408683.1">
    <property type="nucleotide sequence ID" value="XM_060552908.1"/>
</dbReference>
<evidence type="ECO:0000256" key="1">
    <source>
        <dbReference type="SAM" id="MobiDB-lite"/>
    </source>
</evidence>
<gene>
    <name evidence="2" type="ORF">LY79DRAFT_38701</name>
</gene>
<proteinExistence type="predicted"/>
<evidence type="ECO:0000313" key="2">
    <source>
        <dbReference type="EMBL" id="KAK1572966.1"/>
    </source>
</evidence>
<dbReference type="EMBL" id="JAHLJV010000101">
    <property type="protein sequence ID" value="KAK1572966.1"/>
    <property type="molecule type" value="Genomic_DNA"/>
</dbReference>
<dbReference type="Proteomes" id="UP001230504">
    <property type="component" value="Unassembled WGS sequence"/>
</dbReference>
<sequence>MSYSPQVPAEGADGPSFRGREKNSFHLPNAPGRATRIERVGTARRLCNQRNVSLLVLAPAVPPPTRTDDANVLVINRRQAFFGSIGRIKQPGNGVEGHGEYRARQILTLPRGYVLYVDVDAMWAFWATRPRPCASIWGEILVQAFFFYFFFFL</sequence>
<dbReference type="AlphaFoldDB" id="A0AAD8UXT1"/>
<protein>
    <submittedName>
        <fullName evidence="2">Uncharacterized protein</fullName>
    </submittedName>
</protein>
<comment type="caution">
    <text evidence="2">The sequence shown here is derived from an EMBL/GenBank/DDBJ whole genome shotgun (WGS) entry which is preliminary data.</text>
</comment>
<reference evidence="2" key="1">
    <citation type="submission" date="2021-06" db="EMBL/GenBank/DDBJ databases">
        <title>Comparative genomics, transcriptomics and evolutionary studies reveal genomic signatures of adaptation to plant cell wall in hemibiotrophic fungi.</title>
        <authorList>
            <consortium name="DOE Joint Genome Institute"/>
            <person name="Baroncelli R."/>
            <person name="Diaz J.F."/>
            <person name="Benocci T."/>
            <person name="Peng M."/>
            <person name="Battaglia E."/>
            <person name="Haridas S."/>
            <person name="Andreopoulos W."/>
            <person name="Labutti K."/>
            <person name="Pangilinan J."/>
            <person name="Floch G.L."/>
            <person name="Makela M.R."/>
            <person name="Henrissat B."/>
            <person name="Grigoriev I.V."/>
            <person name="Crouch J.A."/>
            <person name="De Vries R.P."/>
            <person name="Sukno S.A."/>
            <person name="Thon M.R."/>
        </authorList>
    </citation>
    <scope>NUCLEOTIDE SEQUENCE</scope>
    <source>
        <strain evidence="2">CBS 125086</strain>
    </source>
</reference>
<evidence type="ECO:0000313" key="3">
    <source>
        <dbReference type="Proteomes" id="UP001230504"/>
    </source>
</evidence>
<feature type="region of interest" description="Disordered" evidence="1">
    <location>
        <begin position="1"/>
        <end position="32"/>
    </location>
</feature>
<organism evidence="2 3">
    <name type="scientific">Colletotrichum navitas</name>
    <dbReference type="NCBI Taxonomy" id="681940"/>
    <lineage>
        <taxon>Eukaryota</taxon>
        <taxon>Fungi</taxon>
        <taxon>Dikarya</taxon>
        <taxon>Ascomycota</taxon>
        <taxon>Pezizomycotina</taxon>
        <taxon>Sordariomycetes</taxon>
        <taxon>Hypocreomycetidae</taxon>
        <taxon>Glomerellales</taxon>
        <taxon>Glomerellaceae</taxon>
        <taxon>Colletotrichum</taxon>
        <taxon>Colletotrichum graminicola species complex</taxon>
    </lineage>
</organism>
<dbReference type="GeneID" id="85437148"/>
<accession>A0AAD8UXT1</accession>